<dbReference type="InterPro" id="IPR050109">
    <property type="entry name" value="HTH-type_TetR-like_transc_reg"/>
</dbReference>
<evidence type="ECO:0000256" key="1">
    <source>
        <dbReference type="ARBA" id="ARBA00023125"/>
    </source>
</evidence>
<reference evidence="4 5" key="1">
    <citation type="submission" date="2006-03" db="EMBL/GenBank/DDBJ databases">
        <title>Complete sequence of Rhodopseudomonas palustris BisB5.</title>
        <authorList>
            <consortium name="US DOE Joint Genome Institute"/>
            <person name="Copeland A."/>
            <person name="Lucas S."/>
            <person name="Lapidus A."/>
            <person name="Barry K."/>
            <person name="Detter J.C."/>
            <person name="Glavina del Rio T."/>
            <person name="Hammon N."/>
            <person name="Israni S."/>
            <person name="Dalin E."/>
            <person name="Tice H."/>
            <person name="Pitluck S."/>
            <person name="Chain P."/>
            <person name="Malfatti S."/>
            <person name="Shin M."/>
            <person name="Vergez L."/>
            <person name="Schmutz J."/>
            <person name="Larimer F."/>
            <person name="Land M."/>
            <person name="Hauser L."/>
            <person name="Pelletier D.A."/>
            <person name="Kyrpides N."/>
            <person name="Lykidis A."/>
            <person name="Oda Y."/>
            <person name="Harwood C.S."/>
            <person name="Richardson P."/>
        </authorList>
    </citation>
    <scope>NUCLEOTIDE SEQUENCE [LARGE SCALE GENOMIC DNA]</scope>
    <source>
        <strain evidence="4 5">BisB5</strain>
    </source>
</reference>
<dbReference type="PANTHER" id="PTHR30055:SF148">
    <property type="entry name" value="TETR-FAMILY TRANSCRIPTIONAL REGULATOR"/>
    <property type="match status" value="1"/>
</dbReference>
<evidence type="ECO:0000313" key="5">
    <source>
        <dbReference type="Proteomes" id="UP000001818"/>
    </source>
</evidence>
<dbReference type="Pfam" id="PF00440">
    <property type="entry name" value="TetR_N"/>
    <property type="match status" value="1"/>
</dbReference>
<dbReference type="InterPro" id="IPR009057">
    <property type="entry name" value="Homeodomain-like_sf"/>
</dbReference>
<dbReference type="InterPro" id="IPR036271">
    <property type="entry name" value="Tet_transcr_reg_TetR-rel_C_sf"/>
</dbReference>
<sequence length="187" mass="20701">MTTPYTRKKQPDLIRRTLLECAAKLAIERGVAGITIQAVADAAGVTKGGLFHHFPNKQALVEGVFVDLLHQLDSAIDARMQEDEEPYGSFTRAYVEVTFEEFELGKTGPAAAITLSMLAEPTLARRLEDWLQDRARRHSETDPGPIMPIIRFAADGMWLLHALRATGAPSPIPLSLRNELVAMTRPR</sequence>
<evidence type="ECO:0000256" key="2">
    <source>
        <dbReference type="PROSITE-ProRule" id="PRU00335"/>
    </source>
</evidence>
<dbReference type="EMBL" id="CP000283">
    <property type="protein sequence ID" value="ABE40552.1"/>
    <property type="molecule type" value="Genomic_DNA"/>
</dbReference>
<dbReference type="GO" id="GO:0000976">
    <property type="term" value="F:transcription cis-regulatory region binding"/>
    <property type="evidence" value="ECO:0007669"/>
    <property type="project" value="TreeGrafter"/>
</dbReference>
<dbReference type="STRING" id="316057.RPD_3328"/>
<dbReference type="PANTHER" id="PTHR30055">
    <property type="entry name" value="HTH-TYPE TRANSCRIPTIONAL REGULATOR RUTR"/>
    <property type="match status" value="1"/>
</dbReference>
<dbReference type="SUPFAM" id="SSF46689">
    <property type="entry name" value="Homeodomain-like"/>
    <property type="match status" value="1"/>
</dbReference>
<dbReference type="Gene3D" id="1.10.357.10">
    <property type="entry name" value="Tetracycline Repressor, domain 2"/>
    <property type="match status" value="1"/>
</dbReference>
<dbReference type="PROSITE" id="PS01081">
    <property type="entry name" value="HTH_TETR_1"/>
    <property type="match status" value="1"/>
</dbReference>
<evidence type="ECO:0000313" key="4">
    <source>
        <dbReference type="EMBL" id="ABE40552.1"/>
    </source>
</evidence>
<accession>Q134D7</accession>
<protein>
    <submittedName>
        <fullName evidence="4">Transcriptional regulator, TetR family</fullName>
    </submittedName>
</protein>
<name>Q134D7_RHOPS</name>
<gene>
    <name evidence="4" type="ordered locus">RPD_3328</name>
</gene>
<dbReference type="PROSITE" id="PS50977">
    <property type="entry name" value="HTH_TETR_2"/>
    <property type="match status" value="1"/>
</dbReference>
<dbReference type="GO" id="GO:0003700">
    <property type="term" value="F:DNA-binding transcription factor activity"/>
    <property type="evidence" value="ECO:0007669"/>
    <property type="project" value="TreeGrafter"/>
</dbReference>
<keyword evidence="1 2" id="KW-0238">DNA-binding</keyword>
<dbReference type="AlphaFoldDB" id="Q134D7"/>
<feature type="DNA-binding region" description="H-T-H motif" evidence="2">
    <location>
        <begin position="35"/>
        <end position="54"/>
    </location>
</feature>
<dbReference type="SUPFAM" id="SSF48498">
    <property type="entry name" value="Tetracyclin repressor-like, C-terminal domain"/>
    <property type="match status" value="1"/>
</dbReference>
<organism evidence="4 5">
    <name type="scientific">Rhodopseudomonas palustris (strain BisB5)</name>
    <dbReference type="NCBI Taxonomy" id="316057"/>
    <lineage>
        <taxon>Bacteria</taxon>
        <taxon>Pseudomonadati</taxon>
        <taxon>Pseudomonadota</taxon>
        <taxon>Alphaproteobacteria</taxon>
        <taxon>Hyphomicrobiales</taxon>
        <taxon>Nitrobacteraceae</taxon>
        <taxon>Rhodopseudomonas</taxon>
    </lineage>
</organism>
<dbReference type="BioCyc" id="RPAL316057:RPD_RS16730-MONOMER"/>
<dbReference type="InterPro" id="IPR001647">
    <property type="entry name" value="HTH_TetR"/>
</dbReference>
<dbReference type="KEGG" id="rpd:RPD_3328"/>
<dbReference type="PRINTS" id="PR00455">
    <property type="entry name" value="HTHTETR"/>
</dbReference>
<evidence type="ECO:0000259" key="3">
    <source>
        <dbReference type="PROSITE" id="PS50977"/>
    </source>
</evidence>
<dbReference type="Proteomes" id="UP000001818">
    <property type="component" value="Chromosome"/>
</dbReference>
<dbReference type="InterPro" id="IPR023772">
    <property type="entry name" value="DNA-bd_HTH_TetR-type_CS"/>
</dbReference>
<proteinExistence type="predicted"/>
<dbReference type="HOGENOM" id="CLU_091687_0_0_5"/>
<feature type="domain" description="HTH tetR-type" evidence="3">
    <location>
        <begin position="12"/>
        <end position="72"/>
    </location>
</feature>
<dbReference type="eggNOG" id="COG1309">
    <property type="taxonomic scope" value="Bacteria"/>
</dbReference>
<dbReference type="InterPro" id="IPR041479">
    <property type="entry name" value="TetR_CgmR_C"/>
</dbReference>
<dbReference type="Pfam" id="PF17937">
    <property type="entry name" value="TetR_C_28"/>
    <property type="match status" value="1"/>
</dbReference>